<evidence type="ECO:0000256" key="2">
    <source>
        <dbReference type="ARBA" id="ARBA00023136"/>
    </source>
</evidence>
<dbReference type="EMBL" id="JACMSC010000007">
    <property type="protein sequence ID" value="KAG6516006.1"/>
    <property type="molecule type" value="Genomic_DNA"/>
</dbReference>
<gene>
    <name evidence="5" type="ORF">ZIOFF_026453</name>
</gene>
<dbReference type="GO" id="GO:0098542">
    <property type="term" value="P:defense response to other organism"/>
    <property type="evidence" value="ECO:0007669"/>
    <property type="project" value="InterPro"/>
</dbReference>
<proteinExistence type="predicted"/>
<protein>
    <recommendedName>
        <fullName evidence="7">Late embryogenesis abundant protein LEA-2 subgroup domain-containing protein</fullName>
    </recommendedName>
</protein>
<keyword evidence="4" id="KW-0812">Transmembrane</keyword>
<evidence type="ECO:0000256" key="3">
    <source>
        <dbReference type="SAM" id="MobiDB-lite"/>
    </source>
</evidence>
<organism evidence="5 6">
    <name type="scientific">Zingiber officinale</name>
    <name type="common">Ginger</name>
    <name type="synonym">Amomum zingiber</name>
    <dbReference type="NCBI Taxonomy" id="94328"/>
    <lineage>
        <taxon>Eukaryota</taxon>
        <taxon>Viridiplantae</taxon>
        <taxon>Streptophyta</taxon>
        <taxon>Embryophyta</taxon>
        <taxon>Tracheophyta</taxon>
        <taxon>Spermatophyta</taxon>
        <taxon>Magnoliopsida</taxon>
        <taxon>Liliopsida</taxon>
        <taxon>Zingiberales</taxon>
        <taxon>Zingiberaceae</taxon>
        <taxon>Zingiber</taxon>
    </lineage>
</organism>
<comment type="subcellular location">
    <subcellularLocation>
        <location evidence="1">Membrane</location>
    </subcellularLocation>
</comment>
<feature type="compositionally biased region" description="Low complexity" evidence="3">
    <location>
        <begin position="9"/>
        <end position="19"/>
    </location>
</feature>
<dbReference type="GO" id="GO:0005886">
    <property type="term" value="C:plasma membrane"/>
    <property type="evidence" value="ECO:0007669"/>
    <property type="project" value="TreeGrafter"/>
</dbReference>
<sequence>MQYRSPPGSHSSSSTTTTTANIQLQQPPERADIKFEGLQADRPTPPAMWLVAALCTLLWLAVILGGLAVLIVYLVFRPRTPLLEIVSGTLNGAYLDVGPRLNVDLTLLVNISNPNAKVQVTLSYLQLDLYFDGVLLATQGVEPLEESAGEAVLRSVHMVVSEVVLGTKAAEKWQEEAQGGGTGTNKGVGMQVVGRFRSRSVLSGWMRYSYWLHRRCNILVDGPPNGALIASSCASKH</sequence>
<keyword evidence="2 4" id="KW-0472">Membrane</keyword>
<keyword evidence="4" id="KW-1133">Transmembrane helix</keyword>
<reference evidence="5 6" key="1">
    <citation type="submission" date="2020-08" db="EMBL/GenBank/DDBJ databases">
        <title>Plant Genome Project.</title>
        <authorList>
            <person name="Zhang R.-G."/>
        </authorList>
    </citation>
    <scope>NUCLEOTIDE SEQUENCE [LARGE SCALE GENOMIC DNA]</scope>
    <source>
        <tissue evidence="5">Rhizome</tissue>
    </source>
</reference>
<evidence type="ECO:0000256" key="1">
    <source>
        <dbReference type="ARBA" id="ARBA00004370"/>
    </source>
</evidence>
<evidence type="ECO:0000256" key="4">
    <source>
        <dbReference type="SAM" id="Phobius"/>
    </source>
</evidence>
<dbReference type="Proteomes" id="UP000734854">
    <property type="component" value="Unassembled WGS sequence"/>
</dbReference>
<name>A0A8J5H449_ZINOF</name>
<feature type="region of interest" description="Disordered" evidence="3">
    <location>
        <begin position="1"/>
        <end position="23"/>
    </location>
</feature>
<dbReference type="AlphaFoldDB" id="A0A8J5H449"/>
<evidence type="ECO:0000313" key="5">
    <source>
        <dbReference type="EMBL" id="KAG6516006.1"/>
    </source>
</evidence>
<keyword evidence="6" id="KW-1185">Reference proteome</keyword>
<accession>A0A8J5H449</accession>
<dbReference type="InterPro" id="IPR044839">
    <property type="entry name" value="NDR1-like"/>
</dbReference>
<comment type="caution">
    <text evidence="5">The sequence shown here is derived from an EMBL/GenBank/DDBJ whole genome shotgun (WGS) entry which is preliminary data.</text>
</comment>
<evidence type="ECO:0008006" key="7">
    <source>
        <dbReference type="Google" id="ProtNLM"/>
    </source>
</evidence>
<dbReference type="PANTHER" id="PTHR31234:SF42">
    <property type="entry name" value="LATE EMBRYOGENESIS ABUNDANT (LEA) HYDROXYPROLINE-RICH GLYCOPROTEIN FAMILY"/>
    <property type="match status" value="1"/>
</dbReference>
<dbReference type="PANTHER" id="PTHR31234">
    <property type="entry name" value="LATE EMBRYOGENESIS ABUNDANT (LEA) HYDROXYPROLINE-RICH GLYCOPROTEIN FAMILY"/>
    <property type="match status" value="1"/>
</dbReference>
<feature type="transmembrane region" description="Helical" evidence="4">
    <location>
        <begin position="47"/>
        <end position="76"/>
    </location>
</feature>
<dbReference type="OrthoDB" id="1924574at2759"/>
<evidence type="ECO:0000313" key="6">
    <source>
        <dbReference type="Proteomes" id="UP000734854"/>
    </source>
</evidence>